<organism evidence="2 3">
    <name type="scientific">Acinetobacter beijerinckii ANC 3835</name>
    <dbReference type="NCBI Taxonomy" id="1217649"/>
    <lineage>
        <taxon>Bacteria</taxon>
        <taxon>Pseudomonadati</taxon>
        <taxon>Pseudomonadota</taxon>
        <taxon>Gammaproteobacteria</taxon>
        <taxon>Moraxellales</taxon>
        <taxon>Moraxellaceae</taxon>
        <taxon>Acinetobacter</taxon>
    </lineage>
</organism>
<evidence type="ECO:0000259" key="1">
    <source>
        <dbReference type="Pfam" id="PF04965"/>
    </source>
</evidence>
<dbReference type="PANTHER" id="PTHR38595">
    <property type="entry name" value="CYTOPLASMIC PROTEIN-RELATED"/>
    <property type="match status" value="1"/>
</dbReference>
<dbReference type="EMBL" id="APQK01000018">
    <property type="protein sequence ID" value="ENW02617.1"/>
    <property type="molecule type" value="Genomic_DNA"/>
</dbReference>
<dbReference type="PANTHER" id="PTHR38595:SF1">
    <property type="entry name" value="TYPE VI SECRETION SYSTEM COMPONENT TSSE1"/>
    <property type="match status" value="1"/>
</dbReference>
<dbReference type="HOGENOM" id="CLU_102944_2_0_6"/>
<comment type="caution">
    <text evidence="2">The sequence shown here is derived from an EMBL/GenBank/DDBJ whole genome shotgun (WGS) entry which is preliminary data.</text>
</comment>
<dbReference type="PATRIC" id="fig|1217649.3.peg.3042"/>
<dbReference type="Proteomes" id="UP000018417">
    <property type="component" value="Unassembled WGS sequence"/>
</dbReference>
<feature type="domain" description="IraD/Gp25-like" evidence="1">
    <location>
        <begin position="49"/>
        <end position="147"/>
    </location>
</feature>
<dbReference type="SUPFAM" id="SSF160719">
    <property type="entry name" value="gpW/gp25-like"/>
    <property type="match status" value="1"/>
</dbReference>
<proteinExistence type="predicted"/>
<dbReference type="AlphaFoldDB" id="N9DXI0"/>
<gene>
    <name evidence="2" type="ORF">F934_03124</name>
</gene>
<name>N9DXI0_9GAMM</name>
<reference evidence="2 3" key="1">
    <citation type="submission" date="2013-02" db="EMBL/GenBank/DDBJ databases">
        <title>The Genome Sequence of Acinetobacter beijerinckii ANC 3835.</title>
        <authorList>
            <consortium name="The Broad Institute Genome Sequencing Platform"/>
            <consortium name="The Broad Institute Genome Sequencing Center for Infectious Disease"/>
            <person name="Cerqueira G."/>
            <person name="Feldgarden M."/>
            <person name="Courvalin P."/>
            <person name="Perichon B."/>
            <person name="Grillot-Courvalin C."/>
            <person name="Clermont D."/>
            <person name="Rocha E."/>
            <person name="Yoon E.-J."/>
            <person name="Nemec A."/>
            <person name="Walker B."/>
            <person name="Young S.K."/>
            <person name="Zeng Q."/>
            <person name="Gargeya S."/>
            <person name="Fitzgerald M."/>
            <person name="Haas B."/>
            <person name="Abouelleil A."/>
            <person name="Alvarado L."/>
            <person name="Arachchi H.M."/>
            <person name="Berlin A.M."/>
            <person name="Chapman S.B."/>
            <person name="Dewar J."/>
            <person name="Goldberg J."/>
            <person name="Griggs A."/>
            <person name="Gujja S."/>
            <person name="Hansen M."/>
            <person name="Howarth C."/>
            <person name="Imamovic A."/>
            <person name="Larimer J."/>
            <person name="McCowan C."/>
            <person name="Murphy C."/>
            <person name="Neiman D."/>
            <person name="Pearson M."/>
            <person name="Priest M."/>
            <person name="Roberts A."/>
            <person name="Saif S."/>
            <person name="Shea T."/>
            <person name="Sisk P."/>
            <person name="Sykes S."/>
            <person name="Wortman J."/>
            <person name="Nusbaum C."/>
            <person name="Birren B."/>
        </authorList>
    </citation>
    <scope>NUCLEOTIDE SEQUENCE [LARGE SCALE GENOMIC DNA]</scope>
    <source>
        <strain evidence="2 3">ANC 3835</strain>
    </source>
</reference>
<dbReference type="Pfam" id="PF04965">
    <property type="entry name" value="GPW_gp25"/>
    <property type="match status" value="1"/>
</dbReference>
<evidence type="ECO:0000313" key="2">
    <source>
        <dbReference type="EMBL" id="ENW02617.1"/>
    </source>
</evidence>
<evidence type="ECO:0000313" key="3">
    <source>
        <dbReference type="Proteomes" id="UP000018417"/>
    </source>
</evidence>
<dbReference type="InterPro" id="IPR007048">
    <property type="entry name" value="IraD/Gp25-like"/>
</dbReference>
<accession>N9DXI0</accession>
<dbReference type="InterPro" id="IPR017737">
    <property type="entry name" value="TssE1-like"/>
</dbReference>
<dbReference type="NCBIfam" id="TIGR03357">
    <property type="entry name" value="VI_zyme"/>
    <property type="match status" value="1"/>
</dbReference>
<sequence>MPISLYFFQIFVLIKMNLDHLYPYGFRSTLFDRLVPEQEDFLRGMSIQQLRESVARDLEDLLNSRIAQFDRNMDEFPLAKKSILQFGIIDFVGLSTANPLDRDKICQSIEQSIAAHEPRLRQIKVEMLLDGHNMGSLCLSIQAYLNIHPLYEPVFFDALLKPTTQQYVISART</sequence>
<protein>
    <submittedName>
        <fullName evidence="2">Type VI secretion system lysozyme-like protein</fullName>
    </submittedName>
</protein>
<dbReference type="InterPro" id="IPR053176">
    <property type="entry name" value="T6SS_TssE1-like"/>
</dbReference>